<dbReference type="Proteomes" id="UP000199603">
    <property type="component" value="Unassembled WGS sequence"/>
</dbReference>
<dbReference type="GO" id="GO:0016616">
    <property type="term" value="F:oxidoreductase activity, acting on the CH-OH group of donors, NAD or NADP as acceptor"/>
    <property type="evidence" value="ECO:0007669"/>
    <property type="project" value="InterPro"/>
</dbReference>
<dbReference type="PANTHER" id="PTHR43245:SF51">
    <property type="entry name" value="SHORT CHAIN DEHYDROGENASE_REDUCTASE FAMILY 42E, MEMBER 2"/>
    <property type="match status" value="1"/>
</dbReference>
<dbReference type="GO" id="GO:0006694">
    <property type="term" value="P:steroid biosynthetic process"/>
    <property type="evidence" value="ECO:0007669"/>
    <property type="project" value="InterPro"/>
</dbReference>
<keyword evidence="2" id="KW-0560">Oxidoreductase</keyword>
<evidence type="ECO:0000259" key="3">
    <source>
        <dbReference type="Pfam" id="PF01073"/>
    </source>
</evidence>
<protein>
    <submittedName>
        <fullName evidence="4">Nucleoside-diphosphate-sugar epimerase</fullName>
    </submittedName>
</protein>
<dbReference type="EMBL" id="FNAG01000001">
    <property type="protein sequence ID" value="SDD10239.1"/>
    <property type="molecule type" value="Genomic_DNA"/>
</dbReference>
<reference evidence="4 5" key="1">
    <citation type="submission" date="2016-10" db="EMBL/GenBank/DDBJ databases">
        <authorList>
            <person name="de Groot N.N."/>
        </authorList>
    </citation>
    <scope>NUCLEOTIDE SEQUENCE [LARGE SCALE GENOMIC DNA]</scope>
    <source>
        <strain evidence="4 5">DSM 16957</strain>
    </source>
</reference>
<dbReference type="InterPro" id="IPR002225">
    <property type="entry name" value="3Beta_OHSteriod_DH/Estase"/>
</dbReference>
<dbReference type="STRING" id="265719.SAMN04488509_101217"/>
<dbReference type="InterPro" id="IPR050177">
    <property type="entry name" value="Lipid_A_modif_metabolic_enz"/>
</dbReference>
<evidence type="ECO:0000256" key="1">
    <source>
        <dbReference type="ARBA" id="ARBA00009219"/>
    </source>
</evidence>
<keyword evidence="5" id="KW-1185">Reference proteome</keyword>
<name>A0A1G6S052_9GAMM</name>
<dbReference type="OrthoDB" id="3174087at2"/>
<gene>
    <name evidence="4" type="ORF">SAMN04488509_101217</name>
</gene>
<evidence type="ECO:0000313" key="5">
    <source>
        <dbReference type="Proteomes" id="UP000199603"/>
    </source>
</evidence>
<dbReference type="PANTHER" id="PTHR43245">
    <property type="entry name" value="BIFUNCTIONAL POLYMYXIN RESISTANCE PROTEIN ARNA"/>
    <property type="match status" value="1"/>
</dbReference>
<dbReference type="SUPFAM" id="SSF51735">
    <property type="entry name" value="NAD(P)-binding Rossmann-fold domains"/>
    <property type="match status" value="1"/>
</dbReference>
<dbReference type="Pfam" id="PF01073">
    <property type="entry name" value="3Beta_HSD"/>
    <property type="match status" value="1"/>
</dbReference>
<accession>A0A1G6S052</accession>
<dbReference type="RefSeq" id="WP_091237807.1">
    <property type="nucleotide sequence ID" value="NZ_FNAG01000001.1"/>
</dbReference>
<dbReference type="Gene3D" id="3.40.50.720">
    <property type="entry name" value="NAD(P)-binding Rossmann-like Domain"/>
    <property type="match status" value="1"/>
</dbReference>
<evidence type="ECO:0000256" key="2">
    <source>
        <dbReference type="ARBA" id="ARBA00023002"/>
    </source>
</evidence>
<dbReference type="AlphaFoldDB" id="A0A1G6S052"/>
<evidence type="ECO:0000313" key="4">
    <source>
        <dbReference type="EMBL" id="SDD10239.1"/>
    </source>
</evidence>
<feature type="domain" description="3-beta hydroxysteroid dehydrogenase/isomerase" evidence="3">
    <location>
        <begin position="4"/>
        <end position="254"/>
    </location>
</feature>
<sequence>MKILVTGGGGFLGQAICTRLVNRGLTVVSFNRGLYPGLAALGVKQVQADLANFDALAEATAGVDAVFHVGAKAGAWGSFRDYFDANVRGTRNVLAACRLNDVRTLVYTSTPSVTHHASTPVVGLSEAKVPLATGFKAWYPATKRIAEEAVLEANGTELSTVALRPRLIWGPGDNHLLPRMVERAKAGRLRFVGDGQNKIDTTYIDNAAQAHLDAFDALHGNPGARCAGKAYFISNGEPKPISEIVNGLLRAAGAPIVKDLLPFRAAYWIGAAMEAAWTLLPLKGEPLMTRFLAEQLSTTHFYDISAARRDFGYQPRVSVLEGLRQLGHWWQAQASADAFEDA</sequence>
<dbReference type="InterPro" id="IPR036291">
    <property type="entry name" value="NAD(P)-bd_dom_sf"/>
</dbReference>
<organism evidence="4 5">
    <name type="scientific">Aquimonas voraii</name>
    <dbReference type="NCBI Taxonomy" id="265719"/>
    <lineage>
        <taxon>Bacteria</taxon>
        <taxon>Pseudomonadati</taxon>
        <taxon>Pseudomonadota</taxon>
        <taxon>Gammaproteobacteria</taxon>
        <taxon>Lysobacterales</taxon>
        <taxon>Lysobacteraceae</taxon>
        <taxon>Aquimonas</taxon>
    </lineage>
</organism>
<proteinExistence type="inferred from homology"/>
<comment type="similarity">
    <text evidence="1">Belongs to the 3-beta-HSD family.</text>
</comment>